<evidence type="ECO:0000313" key="9">
    <source>
        <dbReference type="Proteomes" id="UP000018001"/>
    </source>
</evidence>
<feature type="transmembrane region" description="Helical" evidence="6">
    <location>
        <begin position="345"/>
        <end position="368"/>
    </location>
</feature>
<feature type="transmembrane region" description="Helical" evidence="6">
    <location>
        <begin position="133"/>
        <end position="154"/>
    </location>
</feature>
<feature type="transmembrane region" description="Helical" evidence="6">
    <location>
        <begin position="108"/>
        <end position="127"/>
    </location>
</feature>
<proteinExistence type="predicted"/>
<keyword evidence="9" id="KW-1185">Reference proteome</keyword>
<accession>V5FJT8</accession>
<feature type="transmembrane region" description="Helical" evidence="6">
    <location>
        <begin position="166"/>
        <end position="186"/>
    </location>
</feature>
<dbReference type="FunCoup" id="V5FJT8">
    <property type="interactions" value="61"/>
</dbReference>
<evidence type="ECO:0000256" key="3">
    <source>
        <dbReference type="ARBA" id="ARBA00022989"/>
    </source>
</evidence>
<evidence type="ECO:0000256" key="6">
    <source>
        <dbReference type="SAM" id="Phobius"/>
    </source>
</evidence>
<evidence type="ECO:0000256" key="1">
    <source>
        <dbReference type="ARBA" id="ARBA00004141"/>
    </source>
</evidence>
<evidence type="ECO:0000256" key="2">
    <source>
        <dbReference type="ARBA" id="ARBA00022692"/>
    </source>
</evidence>
<dbReference type="GO" id="GO:0005886">
    <property type="term" value="C:plasma membrane"/>
    <property type="evidence" value="ECO:0007669"/>
    <property type="project" value="TreeGrafter"/>
</dbReference>
<protein>
    <submittedName>
        <fullName evidence="8">Major facilitator superfamily transporter</fullName>
    </submittedName>
</protein>
<gene>
    <name evidence="8" type="ORF">PVAR5_6814</name>
</gene>
<dbReference type="eggNOG" id="KOG0254">
    <property type="taxonomic scope" value="Eukaryota"/>
</dbReference>
<dbReference type="FunFam" id="1.20.1250.20:FF:000196">
    <property type="entry name" value="MFS toxin efflux pump (AflT)"/>
    <property type="match status" value="1"/>
</dbReference>
<feature type="transmembrane region" description="Helical" evidence="6">
    <location>
        <begin position="40"/>
        <end position="66"/>
    </location>
</feature>
<dbReference type="SUPFAM" id="SSF103473">
    <property type="entry name" value="MFS general substrate transporter"/>
    <property type="match status" value="1"/>
</dbReference>
<dbReference type="InterPro" id="IPR011701">
    <property type="entry name" value="MFS"/>
</dbReference>
<dbReference type="InterPro" id="IPR036259">
    <property type="entry name" value="MFS_trans_sf"/>
</dbReference>
<name>V5FJT8_BYSSN</name>
<dbReference type="EMBL" id="BAUL01000229">
    <property type="protein sequence ID" value="GAD98124.1"/>
    <property type="molecule type" value="Genomic_DNA"/>
</dbReference>
<organism evidence="8 9">
    <name type="scientific">Byssochlamys spectabilis (strain No. 5 / NBRC 109023)</name>
    <name type="common">Paecilomyces variotii</name>
    <dbReference type="NCBI Taxonomy" id="1356009"/>
    <lineage>
        <taxon>Eukaryota</taxon>
        <taxon>Fungi</taxon>
        <taxon>Dikarya</taxon>
        <taxon>Ascomycota</taxon>
        <taxon>Pezizomycotina</taxon>
        <taxon>Eurotiomycetes</taxon>
        <taxon>Eurotiomycetidae</taxon>
        <taxon>Eurotiales</taxon>
        <taxon>Thermoascaceae</taxon>
        <taxon>Paecilomyces</taxon>
    </lineage>
</organism>
<feature type="transmembrane region" description="Helical" evidence="6">
    <location>
        <begin position="438"/>
        <end position="461"/>
    </location>
</feature>
<dbReference type="HOGENOM" id="CLU_000960_22_1_1"/>
<dbReference type="Pfam" id="PF07690">
    <property type="entry name" value="MFS_1"/>
    <property type="match status" value="1"/>
</dbReference>
<sequence>MSSSVSRENGVAVTSVIEPATNEESQEMEVPSKNLRFSRVLLISVVLCLATFCVAVDNTIISTAVPRIAHDFNSIDDVGWYAAIYPLTSCAFQPSYGKIYTLFSSKIVFLAALLIFEIGSVICATAPNSDVFIFGRALPGLGSAGVQAGTTLILAECVPLRQRPTWNSIIGSMFAVGSVAGPLLGGAFSDSTTWRWCFWINLPIGGAVILFIAFFYDDNDDGKRTLKSSGFRSRISRFDLAGTFTFVSATICLLLALSWGGTTYAWANFRIIVLLTVAGVLFCSFIGIEYWMKENAIVPLRLLRRRSICAAIWFGLCLGGVFFVNVFYIPLWFQIVDGVSAVESAILFIPFMLSVVGGFMFAGFGTAATGYYTPFVYVGSILMSIGTGLLMTVQPQHTSRAKWVGFQILCGAGIGLGEEQGLYMVQTTLPENDVATGIGLLLFAQTFGGALFVSIAQAVFLENISKALKALAPNLDPHSVLDGASTSSSHARTSQGLQAAYAVAIKDAFRVGLILATVSSIGAILYDWKSLKTKRDDGNNEPSSGHELECVEEARPEEK</sequence>
<dbReference type="OrthoDB" id="10021397at2759"/>
<keyword evidence="2 6" id="KW-0812">Transmembrane</keyword>
<dbReference type="PROSITE" id="PS50850">
    <property type="entry name" value="MFS"/>
    <property type="match status" value="1"/>
</dbReference>
<feature type="transmembrane region" description="Helical" evidence="6">
    <location>
        <begin position="238"/>
        <end position="259"/>
    </location>
</feature>
<dbReference type="AlphaFoldDB" id="V5FJT8"/>
<dbReference type="PRINTS" id="PR01036">
    <property type="entry name" value="TCRTETB"/>
</dbReference>
<keyword evidence="3 6" id="KW-1133">Transmembrane helix</keyword>
<dbReference type="GO" id="GO:0022857">
    <property type="term" value="F:transmembrane transporter activity"/>
    <property type="evidence" value="ECO:0007669"/>
    <property type="project" value="InterPro"/>
</dbReference>
<dbReference type="FunFam" id="1.20.1720.10:FF:000012">
    <property type="entry name" value="MFS toxin efflux pump (AflT)"/>
    <property type="match status" value="1"/>
</dbReference>
<evidence type="ECO:0000256" key="5">
    <source>
        <dbReference type="SAM" id="MobiDB-lite"/>
    </source>
</evidence>
<evidence type="ECO:0000313" key="8">
    <source>
        <dbReference type="EMBL" id="GAD98124.1"/>
    </source>
</evidence>
<dbReference type="Proteomes" id="UP000018001">
    <property type="component" value="Unassembled WGS sequence"/>
</dbReference>
<dbReference type="CDD" id="cd17502">
    <property type="entry name" value="MFS_Azr1_MDR_like"/>
    <property type="match status" value="1"/>
</dbReference>
<evidence type="ECO:0000256" key="4">
    <source>
        <dbReference type="ARBA" id="ARBA00023136"/>
    </source>
</evidence>
<dbReference type="Gene3D" id="1.20.1250.20">
    <property type="entry name" value="MFS general substrate transporter like domains"/>
    <property type="match status" value="1"/>
</dbReference>
<feature type="transmembrane region" description="Helical" evidence="6">
    <location>
        <begin position="78"/>
        <end position="96"/>
    </location>
</feature>
<feature type="domain" description="Major facilitator superfamily (MFS) profile" evidence="7">
    <location>
        <begin position="43"/>
        <end position="534"/>
    </location>
</feature>
<dbReference type="InParanoid" id="V5FJT8"/>
<feature type="transmembrane region" description="Helical" evidence="6">
    <location>
        <begin position="271"/>
        <end position="291"/>
    </location>
</feature>
<feature type="transmembrane region" description="Helical" evidence="6">
    <location>
        <begin position="375"/>
        <end position="393"/>
    </location>
</feature>
<feature type="transmembrane region" description="Helical" evidence="6">
    <location>
        <begin position="311"/>
        <end position="333"/>
    </location>
</feature>
<reference evidence="9" key="1">
    <citation type="journal article" date="2014" name="Genome Announc.">
        <title>Draft genome sequence of the formaldehyde-resistant fungus Byssochlamys spectabilis No. 5 (anamorph Paecilomyces variotii No. 5) (NBRC109023).</title>
        <authorList>
            <person name="Oka T."/>
            <person name="Ekino K."/>
            <person name="Fukuda K."/>
            <person name="Nomura Y."/>
        </authorList>
    </citation>
    <scope>NUCLEOTIDE SEQUENCE [LARGE SCALE GENOMIC DNA]</scope>
    <source>
        <strain evidence="9">No. 5 / NBRC 109023</strain>
    </source>
</reference>
<keyword evidence="4 6" id="KW-0472">Membrane</keyword>
<comment type="caution">
    <text evidence="8">The sequence shown here is derived from an EMBL/GenBank/DDBJ whole genome shotgun (WGS) entry which is preliminary data.</text>
</comment>
<comment type="subcellular location">
    <subcellularLocation>
        <location evidence="1">Membrane</location>
        <topology evidence="1">Multi-pass membrane protein</topology>
    </subcellularLocation>
</comment>
<evidence type="ECO:0000259" key="7">
    <source>
        <dbReference type="PROSITE" id="PS50850"/>
    </source>
</evidence>
<dbReference type="PANTHER" id="PTHR23501:SF199">
    <property type="entry name" value="MFS EFFLUX TRANSPORTER INPD-RELATED"/>
    <property type="match status" value="1"/>
</dbReference>
<feature type="region of interest" description="Disordered" evidence="5">
    <location>
        <begin position="534"/>
        <end position="559"/>
    </location>
</feature>
<dbReference type="PANTHER" id="PTHR23501">
    <property type="entry name" value="MAJOR FACILITATOR SUPERFAMILY"/>
    <property type="match status" value="1"/>
</dbReference>
<dbReference type="InterPro" id="IPR020846">
    <property type="entry name" value="MFS_dom"/>
</dbReference>
<feature type="transmembrane region" description="Helical" evidence="6">
    <location>
        <begin position="198"/>
        <end position="217"/>
    </location>
</feature>